<comment type="similarity">
    <text evidence="2">Belongs to the NOP14 family.</text>
</comment>
<comment type="subcellular location">
    <subcellularLocation>
        <location evidence="1">Nucleus</location>
        <location evidence="1">Nucleolus</location>
    </subcellularLocation>
</comment>
<evidence type="ECO:0000256" key="2">
    <source>
        <dbReference type="ARBA" id="ARBA00007466"/>
    </source>
</evidence>
<keyword evidence="4" id="KW-0698">rRNA processing</keyword>
<evidence type="ECO:0000256" key="3">
    <source>
        <dbReference type="ARBA" id="ARBA00022517"/>
    </source>
</evidence>
<organism evidence="9 10">
    <name type="scientific">Rotaria sordida</name>
    <dbReference type="NCBI Taxonomy" id="392033"/>
    <lineage>
        <taxon>Eukaryota</taxon>
        <taxon>Metazoa</taxon>
        <taxon>Spiralia</taxon>
        <taxon>Gnathifera</taxon>
        <taxon>Rotifera</taxon>
        <taxon>Eurotatoria</taxon>
        <taxon>Bdelloidea</taxon>
        <taxon>Philodinida</taxon>
        <taxon>Philodinidae</taxon>
        <taxon>Rotaria</taxon>
    </lineage>
</organism>
<feature type="region of interest" description="Disordered" evidence="8">
    <location>
        <begin position="76"/>
        <end position="99"/>
    </location>
</feature>
<dbReference type="AlphaFoldDB" id="A0A814D743"/>
<dbReference type="GO" id="GO:0032040">
    <property type="term" value="C:small-subunit processome"/>
    <property type="evidence" value="ECO:0007669"/>
    <property type="project" value="InterPro"/>
</dbReference>
<dbReference type="GO" id="GO:0030692">
    <property type="term" value="C:Noc4p-Nop14p complex"/>
    <property type="evidence" value="ECO:0007669"/>
    <property type="project" value="TreeGrafter"/>
</dbReference>
<accession>A0A814D743</accession>
<evidence type="ECO:0008006" key="11">
    <source>
        <dbReference type="Google" id="ProtNLM"/>
    </source>
</evidence>
<keyword evidence="3" id="KW-0690">Ribosome biogenesis</keyword>
<feature type="non-terminal residue" evidence="9">
    <location>
        <position position="1"/>
    </location>
</feature>
<sequence length="520" mass="60737">REKETAERLKTLQVEENQRMEQPTLKSILSKNKPQAHIYVEELDESYYIMDGSKKRVTFDDDDDNNNKNEIISANETEENEDDSTTIDNEEDEQITNGDLTAEYEEIPSDIDKLQTRLSDDKNTLSTIWKRINDKRLPPIPKSVLSNYFDVLLDYYETITSNKILLNQIGKNLLYLLQLVNNEQTKSNILNRLKQYHVILNEQIENDKFCQVDLSFILFLKLIAHLYPTSDFLHPITTPAITLLVQAINHCSLKSLGSCRQVLFLIDLIKQWISRSHRYVPEIIVLLIKLIQLACPIEKSQYFISSSSKQIENNQLLVLKKNIDLSNSIKLTIFDTNDLDDNNDSHRATILQTYLNHLIDFLQIYESLSAIVEIAEPFKSFLVTIADTTKCSQISSQCREILNLIDTSKTTCLTNRKHLEQGKEQAKMLKLFEPRFGPVYEGKKNSRLPKEYDERLRLRRKYKREHKSVTRALVLDTEFIAREELKQQVEKDTQRKRKVKDIQAQLSMQEGEYRKLQKTK</sequence>
<evidence type="ECO:0000313" key="9">
    <source>
        <dbReference type="EMBL" id="CAF0951795.1"/>
    </source>
</evidence>
<proteinExistence type="inferred from homology"/>
<evidence type="ECO:0000256" key="4">
    <source>
        <dbReference type="ARBA" id="ARBA00022552"/>
    </source>
</evidence>
<reference evidence="9" key="1">
    <citation type="submission" date="2021-02" db="EMBL/GenBank/DDBJ databases">
        <authorList>
            <person name="Nowell W R."/>
        </authorList>
    </citation>
    <scope>NUCLEOTIDE SEQUENCE</scope>
</reference>
<dbReference type="EMBL" id="CAJNOH010000221">
    <property type="protein sequence ID" value="CAF0951795.1"/>
    <property type="molecule type" value="Genomic_DNA"/>
</dbReference>
<dbReference type="PANTHER" id="PTHR23183">
    <property type="entry name" value="NOP14"/>
    <property type="match status" value="1"/>
</dbReference>
<dbReference type="PANTHER" id="PTHR23183:SF0">
    <property type="entry name" value="NUCLEOLAR PROTEIN 14"/>
    <property type="match status" value="1"/>
</dbReference>
<comment type="function">
    <text evidence="6">Involved in nucleolar processing of pre-18S ribosomal RNA. Has a role in the nuclear export of 40S pre-ribosomal subunit to the cytoplasm.</text>
</comment>
<evidence type="ECO:0000256" key="7">
    <source>
        <dbReference type="SAM" id="Coils"/>
    </source>
</evidence>
<evidence type="ECO:0000256" key="1">
    <source>
        <dbReference type="ARBA" id="ARBA00004604"/>
    </source>
</evidence>
<keyword evidence="5" id="KW-0539">Nucleus</keyword>
<evidence type="ECO:0000256" key="8">
    <source>
        <dbReference type="SAM" id="MobiDB-lite"/>
    </source>
</evidence>
<evidence type="ECO:0000256" key="6">
    <source>
        <dbReference type="ARBA" id="ARBA00024695"/>
    </source>
</evidence>
<dbReference type="GO" id="GO:0030490">
    <property type="term" value="P:maturation of SSU-rRNA"/>
    <property type="evidence" value="ECO:0007669"/>
    <property type="project" value="TreeGrafter"/>
</dbReference>
<feature type="compositionally biased region" description="Acidic residues" evidence="8">
    <location>
        <begin position="76"/>
        <end position="94"/>
    </location>
</feature>
<evidence type="ECO:0000256" key="5">
    <source>
        <dbReference type="ARBA" id="ARBA00023242"/>
    </source>
</evidence>
<evidence type="ECO:0000313" key="10">
    <source>
        <dbReference type="Proteomes" id="UP000663854"/>
    </source>
</evidence>
<protein>
    <recommendedName>
        <fullName evidence="11">Nucleolar protein 14</fullName>
    </recommendedName>
</protein>
<keyword evidence="7" id="KW-0175">Coiled coil</keyword>
<name>A0A814D743_9BILA</name>
<feature type="coiled-coil region" evidence="7">
    <location>
        <begin position="482"/>
        <end position="519"/>
    </location>
</feature>
<dbReference type="Pfam" id="PF04147">
    <property type="entry name" value="Nop14"/>
    <property type="match status" value="1"/>
</dbReference>
<comment type="caution">
    <text evidence="9">The sequence shown here is derived from an EMBL/GenBank/DDBJ whole genome shotgun (WGS) entry which is preliminary data.</text>
</comment>
<dbReference type="Proteomes" id="UP000663854">
    <property type="component" value="Unassembled WGS sequence"/>
</dbReference>
<gene>
    <name evidence="9" type="ORF">PYM288_LOCUS12163</name>
</gene>
<dbReference type="InterPro" id="IPR007276">
    <property type="entry name" value="Nop14"/>
</dbReference>